<dbReference type="EMBL" id="JADCKL010000009">
    <property type="protein sequence ID" value="MBE5063685.1"/>
    <property type="molecule type" value="Genomic_DNA"/>
</dbReference>
<dbReference type="Proteomes" id="UP000758652">
    <property type="component" value="Unassembled WGS sequence"/>
</dbReference>
<comment type="caution">
    <text evidence="1">The sequence shown here is derived from an EMBL/GenBank/DDBJ whole genome shotgun (WGS) entry which is preliminary data.</text>
</comment>
<accession>A0ABR9RL39</accession>
<reference evidence="1 2" key="1">
    <citation type="submission" date="2020-10" db="EMBL/GenBank/DDBJ databases">
        <title>ChiBAC.</title>
        <authorList>
            <person name="Zenner C."/>
            <person name="Hitch T.C.A."/>
            <person name="Clavel T."/>
        </authorList>
    </citation>
    <scope>NUCLEOTIDE SEQUENCE [LARGE SCALE GENOMIC DNA]</scope>
    <source>
        <strain evidence="1 2">DSM 108991</strain>
    </source>
</reference>
<sequence>MITIYVSFKNIIENSDTDKILIDGTFSVKAENGRYILYFEHLEDDQYILKRVKDTEKDISYNNRSKKYNLKDIDLQTSCGAGSIISFKVENIPWRFGDRLFFFPSEKVYLEPSEKCHFKSKQSIVYLVENRDNKYYVKNVSRDWVQVNPTKEIMEKIVLVEKPKKTAKRKK</sequence>
<dbReference type="RefSeq" id="WP_226395161.1">
    <property type="nucleotide sequence ID" value="NZ_JADCKL010000009.1"/>
</dbReference>
<organism evidence="1 2">
    <name type="scientific">Claveliimonas monacensis</name>
    <dbReference type="NCBI Taxonomy" id="2779351"/>
    <lineage>
        <taxon>Bacteria</taxon>
        <taxon>Bacillati</taxon>
        <taxon>Bacillota</taxon>
        <taxon>Clostridia</taxon>
        <taxon>Lachnospirales</taxon>
        <taxon>Lachnospiraceae</taxon>
        <taxon>Claveliimonas</taxon>
    </lineage>
</organism>
<evidence type="ECO:0000313" key="2">
    <source>
        <dbReference type="Proteomes" id="UP000758652"/>
    </source>
</evidence>
<name>A0ABR9RL39_9FIRM</name>
<keyword evidence="2" id="KW-1185">Reference proteome</keyword>
<protein>
    <submittedName>
        <fullName evidence="1">Uncharacterized protein</fullName>
    </submittedName>
</protein>
<evidence type="ECO:0000313" key="1">
    <source>
        <dbReference type="EMBL" id="MBE5063685.1"/>
    </source>
</evidence>
<proteinExistence type="predicted"/>
<gene>
    <name evidence="1" type="ORF">INF30_10470</name>
</gene>